<keyword evidence="2" id="KW-0663">Pyridoxal phosphate</keyword>
<dbReference type="GO" id="GO:0030170">
    <property type="term" value="F:pyridoxal phosphate binding"/>
    <property type="evidence" value="ECO:0007669"/>
    <property type="project" value="InterPro"/>
</dbReference>
<comment type="similarity">
    <text evidence="1">Belongs to the class-III pyridoxal-phosphate-dependent aminotransferase family.</text>
</comment>
<organism evidence="3 4">
    <name type="scientific">Fusarium acutatum</name>
    <dbReference type="NCBI Taxonomy" id="78861"/>
    <lineage>
        <taxon>Eukaryota</taxon>
        <taxon>Fungi</taxon>
        <taxon>Dikarya</taxon>
        <taxon>Ascomycota</taxon>
        <taxon>Pezizomycotina</taxon>
        <taxon>Sordariomycetes</taxon>
        <taxon>Hypocreomycetidae</taxon>
        <taxon>Hypocreales</taxon>
        <taxon>Nectriaceae</taxon>
        <taxon>Fusarium</taxon>
        <taxon>Fusarium fujikuroi species complex</taxon>
    </lineage>
</organism>
<sequence>MGSLGPLIGEPIVSENSLFYQIVYPSAAPIVESADGLYFTLTNGQKIIDSTGGAAVSTIGHNNARVKNAIIKQLNKFTYAHPGYFQNSPSHELADILFQSTGSELSRACFLGSNEYSC</sequence>
<keyword evidence="3" id="KW-0808">Transferase</keyword>
<evidence type="ECO:0000313" key="3">
    <source>
        <dbReference type="EMBL" id="KAF4434866.1"/>
    </source>
</evidence>
<dbReference type="InterPro" id="IPR005814">
    <property type="entry name" value="Aminotrans_3"/>
</dbReference>
<proteinExistence type="inferred from homology"/>
<dbReference type="PANTHER" id="PTHR43094:SF1">
    <property type="entry name" value="AMINOTRANSFERASE CLASS-III"/>
    <property type="match status" value="1"/>
</dbReference>
<accession>A0A8H4NK58</accession>
<dbReference type="GO" id="GO:0005829">
    <property type="term" value="C:cytosol"/>
    <property type="evidence" value="ECO:0007669"/>
    <property type="project" value="TreeGrafter"/>
</dbReference>
<dbReference type="OrthoDB" id="10261433at2759"/>
<dbReference type="Gene3D" id="3.40.640.10">
    <property type="entry name" value="Type I PLP-dependent aspartate aminotransferase-like (Major domain)"/>
    <property type="match status" value="1"/>
</dbReference>
<comment type="caution">
    <text evidence="3">The sequence shown here is derived from an EMBL/GenBank/DDBJ whole genome shotgun (WGS) entry which is preliminary data.</text>
</comment>
<dbReference type="SUPFAM" id="SSF53383">
    <property type="entry name" value="PLP-dependent transferases"/>
    <property type="match status" value="1"/>
</dbReference>
<gene>
    <name evidence="3" type="ORF">FACUT_7526</name>
</gene>
<dbReference type="Gene3D" id="3.90.1150.10">
    <property type="entry name" value="Aspartate Aminotransferase, domain 1"/>
    <property type="match status" value="1"/>
</dbReference>
<dbReference type="InterPro" id="IPR015424">
    <property type="entry name" value="PyrdxlP-dep_Trfase"/>
</dbReference>
<dbReference type="InterPro" id="IPR015421">
    <property type="entry name" value="PyrdxlP-dep_Trfase_major"/>
</dbReference>
<evidence type="ECO:0000256" key="2">
    <source>
        <dbReference type="ARBA" id="ARBA00022898"/>
    </source>
</evidence>
<dbReference type="GO" id="GO:0008483">
    <property type="term" value="F:transaminase activity"/>
    <property type="evidence" value="ECO:0007669"/>
    <property type="project" value="UniProtKB-KW"/>
</dbReference>
<dbReference type="AlphaFoldDB" id="A0A8H4NK58"/>
<keyword evidence="4" id="KW-1185">Reference proteome</keyword>
<name>A0A8H4NK58_9HYPO</name>
<reference evidence="3 4" key="1">
    <citation type="submission" date="2020-01" db="EMBL/GenBank/DDBJ databases">
        <title>Identification and distribution of gene clusters putatively required for synthesis of sphingolipid metabolism inhibitors in phylogenetically diverse species of the filamentous fungus Fusarium.</title>
        <authorList>
            <person name="Kim H.-S."/>
            <person name="Busman M."/>
            <person name="Brown D.W."/>
            <person name="Divon H."/>
            <person name="Uhlig S."/>
            <person name="Proctor R.H."/>
        </authorList>
    </citation>
    <scope>NUCLEOTIDE SEQUENCE [LARGE SCALE GENOMIC DNA]</scope>
    <source>
        <strain evidence="3 4">NRRL 13308</strain>
    </source>
</reference>
<dbReference type="Proteomes" id="UP000536711">
    <property type="component" value="Unassembled WGS sequence"/>
</dbReference>
<dbReference type="InterPro" id="IPR015422">
    <property type="entry name" value="PyrdxlP-dep_Trfase_small"/>
</dbReference>
<evidence type="ECO:0000256" key="1">
    <source>
        <dbReference type="ARBA" id="ARBA00008954"/>
    </source>
</evidence>
<keyword evidence="3" id="KW-0032">Aminotransferase</keyword>
<protein>
    <submittedName>
        <fullName evidence="3">Alanine-glyoxylate aminotransferase AGT2</fullName>
    </submittedName>
</protein>
<evidence type="ECO:0000313" key="4">
    <source>
        <dbReference type="Proteomes" id="UP000536711"/>
    </source>
</evidence>
<dbReference type="Pfam" id="PF00202">
    <property type="entry name" value="Aminotran_3"/>
    <property type="match status" value="1"/>
</dbReference>
<dbReference type="PANTHER" id="PTHR43094">
    <property type="entry name" value="AMINOTRANSFERASE"/>
    <property type="match status" value="1"/>
</dbReference>
<dbReference type="EMBL" id="JAADJF010000195">
    <property type="protein sequence ID" value="KAF4434866.1"/>
    <property type="molecule type" value="Genomic_DNA"/>
</dbReference>